<gene>
    <name evidence="2" type="ORF">GMD11_11645</name>
    <name evidence="3" type="ORF">GMD18_11650</name>
</gene>
<organism evidence="2 5">
    <name type="scientific">Phascolarctobacterium faecium</name>
    <dbReference type="NCBI Taxonomy" id="33025"/>
    <lineage>
        <taxon>Bacteria</taxon>
        <taxon>Bacillati</taxon>
        <taxon>Bacillota</taxon>
        <taxon>Negativicutes</taxon>
        <taxon>Acidaminococcales</taxon>
        <taxon>Acidaminococcaceae</taxon>
        <taxon>Phascolarctobacterium</taxon>
    </lineage>
</organism>
<dbReference type="Proteomes" id="UP000484547">
    <property type="component" value="Unassembled WGS sequence"/>
</dbReference>
<dbReference type="Gene3D" id="1.10.3210.10">
    <property type="entry name" value="Hypothetical protein af1432"/>
    <property type="match status" value="1"/>
</dbReference>
<dbReference type="OrthoDB" id="155250at2"/>
<evidence type="ECO:0000259" key="1">
    <source>
        <dbReference type="Pfam" id="PF01966"/>
    </source>
</evidence>
<dbReference type="EMBL" id="WNBM01000014">
    <property type="protein sequence ID" value="MTT76902.1"/>
    <property type="molecule type" value="Genomic_DNA"/>
</dbReference>
<evidence type="ECO:0000313" key="4">
    <source>
        <dbReference type="Proteomes" id="UP000443070"/>
    </source>
</evidence>
<dbReference type="Pfam" id="PF01966">
    <property type="entry name" value="HD"/>
    <property type="match status" value="1"/>
</dbReference>
<dbReference type="SUPFAM" id="SSF109604">
    <property type="entry name" value="HD-domain/PDEase-like"/>
    <property type="match status" value="1"/>
</dbReference>
<comment type="caution">
    <text evidence="2">The sequence shown here is derived from an EMBL/GenBank/DDBJ whole genome shotgun (WGS) entry which is preliminary data.</text>
</comment>
<evidence type="ECO:0000313" key="3">
    <source>
        <dbReference type="EMBL" id="MTU05036.1"/>
    </source>
</evidence>
<proteinExistence type="predicted"/>
<name>A0A7X2XIF6_9FIRM</name>
<protein>
    <submittedName>
        <fullName evidence="2">HD domain-containing protein</fullName>
    </submittedName>
</protein>
<dbReference type="RefSeq" id="WP_155164311.1">
    <property type="nucleotide sequence ID" value="NZ_WNBG01000016.1"/>
</dbReference>
<dbReference type="InterPro" id="IPR003607">
    <property type="entry name" value="HD/PDEase_dom"/>
</dbReference>
<dbReference type="Proteomes" id="UP000443070">
    <property type="component" value="Unassembled WGS sequence"/>
</dbReference>
<dbReference type="AlphaFoldDB" id="A0A7X2XIF6"/>
<keyword evidence="4" id="KW-1185">Reference proteome</keyword>
<dbReference type="InterPro" id="IPR006674">
    <property type="entry name" value="HD_domain"/>
</dbReference>
<dbReference type="EMBL" id="WNBW01000016">
    <property type="protein sequence ID" value="MTU05036.1"/>
    <property type="molecule type" value="Genomic_DNA"/>
</dbReference>
<accession>A0A7X2XIF6</accession>
<feature type="domain" description="HD" evidence="1">
    <location>
        <begin position="20"/>
        <end position="147"/>
    </location>
</feature>
<sequence length="164" mass="18187">MQLQQLLEAMIAYMGGDARRIQHFIKVHALAQLLGRQEQLNERTQFILEAAALTHDIGIKNGEAKFGAGKCSGKTQELEGPPAAAELLAKLGFAPDVCERVCYLIGHHHTYINIDGMDYQILVEADFLVNFYEDGMSKEAIQTACGRIFKTASGIRLCRQMFGI</sequence>
<dbReference type="CDD" id="cd00077">
    <property type="entry name" value="HDc"/>
    <property type="match status" value="1"/>
</dbReference>
<evidence type="ECO:0000313" key="5">
    <source>
        <dbReference type="Proteomes" id="UP000484547"/>
    </source>
</evidence>
<evidence type="ECO:0000313" key="2">
    <source>
        <dbReference type="EMBL" id="MTT76902.1"/>
    </source>
</evidence>
<reference evidence="4 5" key="1">
    <citation type="journal article" date="2019" name="Nat. Med.">
        <title>A library of human gut bacterial isolates paired with longitudinal multiomics data enables mechanistic microbiome research.</title>
        <authorList>
            <person name="Poyet M."/>
            <person name="Groussin M."/>
            <person name="Gibbons S.M."/>
            <person name="Avila-Pacheco J."/>
            <person name="Jiang X."/>
            <person name="Kearney S.M."/>
            <person name="Perrotta A.R."/>
            <person name="Berdy B."/>
            <person name="Zhao S."/>
            <person name="Lieberman T.D."/>
            <person name="Swanson P.K."/>
            <person name="Smith M."/>
            <person name="Roesemann S."/>
            <person name="Alexander J.E."/>
            <person name="Rich S.A."/>
            <person name="Livny J."/>
            <person name="Vlamakis H."/>
            <person name="Clish C."/>
            <person name="Bullock K."/>
            <person name="Deik A."/>
            <person name="Scott J."/>
            <person name="Pierce K.A."/>
            <person name="Xavier R.J."/>
            <person name="Alm E.J."/>
        </authorList>
    </citation>
    <scope>NUCLEOTIDE SEQUENCE [LARGE SCALE GENOMIC DNA]</scope>
    <source>
        <strain evidence="2 5">BIOML-A13</strain>
        <strain evidence="3 4">BIOML-A3</strain>
    </source>
</reference>